<evidence type="ECO:0000313" key="2">
    <source>
        <dbReference type="Proteomes" id="UP000198620"/>
    </source>
</evidence>
<evidence type="ECO:0000313" key="1">
    <source>
        <dbReference type="EMBL" id="SEK67902.1"/>
    </source>
</evidence>
<gene>
    <name evidence="1" type="ORF">SAMN05216387_102348</name>
</gene>
<accession>A0A1H7J125</accession>
<protein>
    <submittedName>
        <fullName evidence="1">Uncharacterized protein</fullName>
    </submittedName>
</protein>
<proteinExistence type="predicted"/>
<dbReference type="AlphaFoldDB" id="A0A1H7J125"/>
<dbReference type="Proteomes" id="UP000198620">
    <property type="component" value="Unassembled WGS sequence"/>
</dbReference>
<keyword evidence="2" id="KW-1185">Reference proteome</keyword>
<name>A0A1H7J125_9PROT</name>
<dbReference type="STRING" id="1233.SAMN05216387_102348"/>
<dbReference type="EMBL" id="FOBH01000002">
    <property type="protein sequence ID" value="SEK67902.1"/>
    <property type="molecule type" value="Genomic_DNA"/>
</dbReference>
<reference evidence="1 2" key="1">
    <citation type="submission" date="2016-10" db="EMBL/GenBank/DDBJ databases">
        <authorList>
            <person name="de Groot N.N."/>
        </authorList>
    </citation>
    <scope>NUCLEOTIDE SEQUENCE [LARGE SCALE GENOMIC DNA]</scope>
    <source>
        <strain evidence="1 2">Nv1</strain>
    </source>
</reference>
<organism evidence="1 2">
    <name type="scientific">Nitrosovibrio tenuis</name>
    <dbReference type="NCBI Taxonomy" id="1233"/>
    <lineage>
        <taxon>Bacteria</taxon>
        <taxon>Pseudomonadati</taxon>
        <taxon>Pseudomonadota</taxon>
        <taxon>Betaproteobacteria</taxon>
        <taxon>Nitrosomonadales</taxon>
        <taxon>Nitrosomonadaceae</taxon>
        <taxon>Nitrosovibrio</taxon>
    </lineage>
</organism>
<sequence>MSDAVHLVVFSVPQVAGEFFRIFLALQEDQAMMDVALLRLLY</sequence>
<dbReference type="RefSeq" id="WP_281245893.1">
    <property type="nucleotide sequence ID" value="NZ_FOBH01000002.1"/>
</dbReference>